<feature type="transmembrane region" description="Helical" evidence="12">
    <location>
        <begin position="113"/>
        <end position="135"/>
    </location>
</feature>
<evidence type="ECO:0000256" key="5">
    <source>
        <dbReference type="ARBA" id="ARBA00022692"/>
    </source>
</evidence>
<evidence type="ECO:0000256" key="1">
    <source>
        <dbReference type="ARBA" id="ARBA00004610"/>
    </source>
</evidence>
<comment type="function">
    <text evidence="12">Structural component of the gap junctions.</text>
</comment>
<dbReference type="GO" id="GO:0005886">
    <property type="term" value="C:plasma membrane"/>
    <property type="evidence" value="ECO:0007669"/>
    <property type="project" value="UniProtKB-SubCell"/>
</dbReference>
<name>A0A6A4VJ12_AMPAM</name>
<evidence type="ECO:0000256" key="9">
    <source>
        <dbReference type="ARBA" id="ARBA00023065"/>
    </source>
</evidence>
<accession>A0A6A4VJ12</accession>
<dbReference type="PROSITE" id="PS51013">
    <property type="entry name" value="PANNEXIN"/>
    <property type="match status" value="1"/>
</dbReference>
<comment type="caution">
    <text evidence="13">The sequence shown here is derived from an EMBL/GenBank/DDBJ whole genome shotgun (WGS) entry which is preliminary data.</text>
</comment>
<keyword evidence="14" id="KW-1185">Reference proteome</keyword>
<comment type="subcellular location">
    <subcellularLocation>
        <location evidence="1">Cell junction</location>
        <location evidence="1">Gap junction</location>
    </subcellularLocation>
    <subcellularLocation>
        <location evidence="2 12">Cell membrane</location>
        <topology evidence="2 12">Multi-pass membrane protein</topology>
    </subcellularLocation>
</comment>
<gene>
    <name evidence="13" type="primary">Inx2_0</name>
    <name evidence="12" type="synonym">inx</name>
    <name evidence="13" type="ORF">FJT64_008643</name>
</gene>
<feature type="transmembrane region" description="Helical" evidence="12">
    <location>
        <begin position="182"/>
        <end position="202"/>
    </location>
</feature>
<keyword evidence="8 12" id="KW-1133">Transmembrane helix</keyword>
<dbReference type="Pfam" id="PF00876">
    <property type="entry name" value="Innexin"/>
    <property type="match status" value="1"/>
</dbReference>
<proteinExistence type="inferred from homology"/>
<dbReference type="GO" id="GO:0005243">
    <property type="term" value="F:gap junction channel activity"/>
    <property type="evidence" value="ECO:0007669"/>
    <property type="project" value="TreeGrafter"/>
</dbReference>
<feature type="transmembrane region" description="Helical" evidence="12">
    <location>
        <begin position="35"/>
        <end position="53"/>
    </location>
</feature>
<keyword evidence="6" id="KW-0303">Gap junction</keyword>
<evidence type="ECO:0000256" key="4">
    <source>
        <dbReference type="ARBA" id="ARBA00022475"/>
    </source>
</evidence>
<evidence type="ECO:0000256" key="3">
    <source>
        <dbReference type="ARBA" id="ARBA00022448"/>
    </source>
</evidence>
<keyword evidence="7" id="KW-0965">Cell junction</keyword>
<evidence type="ECO:0000256" key="2">
    <source>
        <dbReference type="ARBA" id="ARBA00004651"/>
    </source>
</evidence>
<keyword evidence="9 12" id="KW-0406">Ion transport</keyword>
<evidence type="ECO:0000256" key="10">
    <source>
        <dbReference type="ARBA" id="ARBA00023136"/>
    </source>
</evidence>
<keyword evidence="5 12" id="KW-0812">Transmembrane</keyword>
<dbReference type="AlphaFoldDB" id="A0A6A4VJ12"/>
<evidence type="ECO:0000256" key="6">
    <source>
        <dbReference type="ARBA" id="ARBA00022868"/>
    </source>
</evidence>
<dbReference type="GO" id="GO:0034220">
    <property type="term" value="P:monoatomic ion transmembrane transport"/>
    <property type="evidence" value="ECO:0007669"/>
    <property type="project" value="UniProtKB-KW"/>
</dbReference>
<sequence length="369" mass="43074">MLGVLGPLSSQTKLFSSRTKPRGDSFIFRMHYRTTFVFIMACCLLVTATQYLGDKIACLVDKDSLSQKVIDTYCFISSTYTLPSTKDMQEGLQVAHRGLGPDVPEEETVYHNYYMWVPYVLFLQALCFYVPHWLWKMMQTDKVMNVLQGLNYLIVDQEQRKKKEDTMVDYLYYNWGRHNIWAIKYVVCETLNLLNIILQLIITNQFLGGEFMTYGTQVVEFMNYEPQNRSDPMYEIFPRITKCSFHRYGPSGSIERHDALCVLSINILNEKIYLALWFWFLFLLVLTILLMLYRVATLLFKPVRSKLMLGRNARYGSRDTAYFVAEKCDFGDWYLLNTLSRNMNGPVFAEVLKKLTRKMEGGDDATLKA</sequence>
<dbReference type="Proteomes" id="UP000440578">
    <property type="component" value="Unassembled WGS sequence"/>
</dbReference>
<dbReference type="PANTHER" id="PTHR11893:SF41">
    <property type="entry name" value="INNEXIN INX2"/>
    <property type="match status" value="1"/>
</dbReference>
<keyword evidence="10 12" id="KW-0472">Membrane</keyword>
<keyword evidence="11 12" id="KW-0407">Ion channel</keyword>
<evidence type="ECO:0000256" key="7">
    <source>
        <dbReference type="ARBA" id="ARBA00022949"/>
    </source>
</evidence>
<evidence type="ECO:0000313" key="14">
    <source>
        <dbReference type="Proteomes" id="UP000440578"/>
    </source>
</evidence>
<keyword evidence="4" id="KW-1003">Cell membrane</keyword>
<evidence type="ECO:0000256" key="12">
    <source>
        <dbReference type="RuleBase" id="RU010713"/>
    </source>
</evidence>
<evidence type="ECO:0000313" key="13">
    <source>
        <dbReference type="EMBL" id="KAF0293583.1"/>
    </source>
</evidence>
<dbReference type="PRINTS" id="PR01262">
    <property type="entry name" value="INNEXIN"/>
</dbReference>
<reference evidence="13 14" key="1">
    <citation type="submission" date="2019-07" db="EMBL/GenBank/DDBJ databases">
        <title>Draft genome assembly of a fouling barnacle, Amphibalanus amphitrite (Darwin, 1854): The first reference genome for Thecostraca.</title>
        <authorList>
            <person name="Kim W."/>
        </authorList>
    </citation>
    <scope>NUCLEOTIDE SEQUENCE [LARGE SCALE GENOMIC DNA]</scope>
    <source>
        <strain evidence="13">SNU_AA5</strain>
        <tissue evidence="13">Soma without cirri and trophi</tissue>
    </source>
</reference>
<dbReference type="EMBL" id="VIIS01001736">
    <property type="protein sequence ID" value="KAF0293583.1"/>
    <property type="molecule type" value="Genomic_DNA"/>
</dbReference>
<evidence type="ECO:0000256" key="11">
    <source>
        <dbReference type="ARBA" id="ARBA00023303"/>
    </source>
</evidence>
<evidence type="ECO:0000256" key="8">
    <source>
        <dbReference type="ARBA" id="ARBA00022989"/>
    </source>
</evidence>
<comment type="similarity">
    <text evidence="12">Belongs to the pannexin family.</text>
</comment>
<protein>
    <recommendedName>
        <fullName evidence="12">Innexin</fullName>
    </recommendedName>
</protein>
<dbReference type="GO" id="GO:0007602">
    <property type="term" value="P:phototransduction"/>
    <property type="evidence" value="ECO:0007669"/>
    <property type="project" value="TreeGrafter"/>
</dbReference>
<feature type="transmembrane region" description="Helical" evidence="12">
    <location>
        <begin position="276"/>
        <end position="300"/>
    </location>
</feature>
<keyword evidence="3 12" id="KW-0813">Transport</keyword>
<dbReference type="InterPro" id="IPR000990">
    <property type="entry name" value="Innexin"/>
</dbReference>
<dbReference type="PANTHER" id="PTHR11893">
    <property type="entry name" value="INNEXIN"/>
    <property type="match status" value="1"/>
</dbReference>
<dbReference type="OrthoDB" id="5867527at2759"/>
<organism evidence="13 14">
    <name type="scientific">Amphibalanus amphitrite</name>
    <name type="common">Striped barnacle</name>
    <name type="synonym">Balanus amphitrite</name>
    <dbReference type="NCBI Taxonomy" id="1232801"/>
    <lineage>
        <taxon>Eukaryota</taxon>
        <taxon>Metazoa</taxon>
        <taxon>Ecdysozoa</taxon>
        <taxon>Arthropoda</taxon>
        <taxon>Crustacea</taxon>
        <taxon>Multicrustacea</taxon>
        <taxon>Cirripedia</taxon>
        <taxon>Thoracica</taxon>
        <taxon>Thoracicalcarea</taxon>
        <taxon>Balanomorpha</taxon>
        <taxon>Balanoidea</taxon>
        <taxon>Balanidae</taxon>
        <taxon>Amphibalaninae</taxon>
        <taxon>Amphibalanus</taxon>
    </lineage>
</organism>
<dbReference type="GO" id="GO:0005921">
    <property type="term" value="C:gap junction"/>
    <property type="evidence" value="ECO:0007669"/>
    <property type="project" value="UniProtKB-SubCell"/>
</dbReference>